<dbReference type="EMBL" id="JALZWP010000032">
    <property type="protein sequence ID" value="MCL1630252.1"/>
    <property type="molecule type" value="Genomic_DNA"/>
</dbReference>
<organism evidence="2 3">
    <name type="scientific">Roseinatronobacter domitianus</name>
    <dbReference type="NCBI Taxonomy" id="2940293"/>
    <lineage>
        <taxon>Bacteria</taxon>
        <taxon>Pseudomonadati</taxon>
        <taxon>Pseudomonadota</taxon>
        <taxon>Alphaproteobacteria</taxon>
        <taxon>Rhodobacterales</taxon>
        <taxon>Paracoccaceae</taxon>
        <taxon>Roseinatronobacter</taxon>
    </lineage>
</organism>
<sequence>MIRNILTAAAIITGASMAHAQEATVVEIATFDFAEGVTAEEFAPVDARIEAEYVSQQPGFVSRETGATETGWVVLVHWESAEDAQASMESFATAPAVEEFMGMLDASTMAMTRYDLTD</sequence>
<protein>
    <recommendedName>
        <fullName evidence="4">ABM domain-containing protein</fullName>
    </recommendedName>
</protein>
<evidence type="ECO:0000313" key="2">
    <source>
        <dbReference type="EMBL" id="MCL1630252.1"/>
    </source>
</evidence>
<proteinExistence type="predicted"/>
<evidence type="ECO:0000256" key="1">
    <source>
        <dbReference type="SAM" id="SignalP"/>
    </source>
</evidence>
<keyword evidence="3" id="KW-1185">Reference proteome</keyword>
<comment type="caution">
    <text evidence="2">The sequence shown here is derived from an EMBL/GenBank/DDBJ whole genome shotgun (WGS) entry which is preliminary data.</text>
</comment>
<dbReference type="RefSeq" id="WP_249060907.1">
    <property type="nucleotide sequence ID" value="NZ_JALZWP010000032.1"/>
</dbReference>
<feature type="chain" id="PRO_5046746091" description="ABM domain-containing protein" evidence="1">
    <location>
        <begin position="21"/>
        <end position="118"/>
    </location>
</feature>
<keyword evidence="1" id="KW-0732">Signal</keyword>
<name>A0ABT0M5V8_9RHOB</name>
<dbReference type="Gene3D" id="3.30.70.100">
    <property type="match status" value="1"/>
</dbReference>
<feature type="signal peptide" evidence="1">
    <location>
        <begin position="1"/>
        <end position="20"/>
    </location>
</feature>
<gene>
    <name evidence="2" type="ORF">M3N55_16165</name>
</gene>
<dbReference type="Proteomes" id="UP001202550">
    <property type="component" value="Unassembled WGS sequence"/>
</dbReference>
<reference evidence="2 3" key="1">
    <citation type="submission" date="2022-05" db="EMBL/GenBank/DDBJ databases">
        <title>Seasonal and diel survey of microbial diversity of the Tyrrhenian coast.</title>
        <authorList>
            <person name="Gattoni G."/>
            <person name="Corral P."/>
        </authorList>
    </citation>
    <scope>NUCLEOTIDE SEQUENCE [LARGE SCALE GENOMIC DNA]</scope>
    <source>
        <strain evidence="2 3">V10</strain>
    </source>
</reference>
<dbReference type="SUPFAM" id="SSF54909">
    <property type="entry name" value="Dimeric alpha+beta barrel"/>
    <property type="match status" value="1"/>
</dbReference>
<evidence type="ECO:0008006" key="4">
    <source>
        <dbReference type="Google" id="ProtNLM"/>
    </source>
</evidence>
<accession>A0ABT0M5V8</accession>
<evidence type="ECO:0000313" key="3">
    <source>
        <dbReference type="Proteomes" id="UP001202550"/>
    </source>
</evidence>
<dbReference type="InterPro" id="IPR011008">
    <property type="entry name" value="Dimeric_a/b-barrel"/>
</dbReference>